<keyword evidence="1" id="KW-0812">Transmembrane</keyword>
<gene>
    <name evidence="2" type="ORF">J2S23_000841</name>
</gene>
<protein>
    <submittedName>
        <fullName evidence="2">Uncharacterized protein</fullName>
    </submittedName>
</protein>
<accession>A0ABT9YT34</accession>
<organism evidence="2 3">
    <name type="scientific">Streptococcus moroccensis</name>
    <dbReference type="NCBI Taxonomy" id="1451356"/>
    <lineage>
        <taxon>Bacteria</taxon>
        <taxon>Bacillati</taxon>
        <taxon>Bacillota</taxon>
        <taxon>Bacilli</taxon>
        <taxon>Lactobacillales</taxon>
        <taxon>Streptococcaceae</taxon>
        <taxon>Streptococcus</taxon>
    </lineage>
</organism>
<reference evidence="2 3" key="1">
    <citation type="submission" date="2023-07" db="EMBL/GenBank/DDBJ databases">
        <title>Genomic Encyclopedia of Type Strains, Phase IV (KMG-IV): sequencing the most valuable type-strain genomes for metagenomic binning, comparative biology and taxonomic classification.</title>
        <authorList>
            <person name="Goeker M."/>
        </authorList>
    </citation>
    <scope>NUCLEOTIDE SEQUENCE [LARGE SCALE GENOMIC DNA]</scope>
    <source>
        <strain evidence="2 3">DSM 105143</strain>
    </source>
</reference>
<keyword evidence="3" id="KW-1185">Reference proteome</keyword>
<evidence type="ECO:0000313" key="2">
    <source>
        <dbReference type="EMBL" id="MDQ0222290.1"/>
    </source>
</evidence>
<evidence type="ECO:0000256" key="1">
    <source>
        <dbReference type="SAM" id="Phobius"/>
    </source>
</evidence>
<dbReference type="EMBL" id="JAUSTM010000006">
    <property type="protein sequence ID" value="MDQ0222290.1"/>
    <property type="molecule type" value="Genomic_DNA"/>
</dbReference>
<comment type="caution">
    <text evidence="2">The sequence shown here is derived from an EMBL/GenBank/DDBJ whole genome shotgun (WGS) entry which is preliminary data.</text>
</comment>
<feature type="transmembrane region" description="Helical" evidence="1">
    <location>
        <begin position="147"/>
        <end position="169"/>
    </location>
</feature>
<proteinExistence type="predicted"/>
<dbReference type="RefSeq" id="WP_307121500.1">
    <property type="nucleotide sequence ID" value="NZ_JAUSTM010000006.1"/>
</dbReference>
<sequence>MAIFLTEELIQNLVHEINVMRPAHQFEWQRYLVGNVRDGRRRVPLIFLENPDWFALLYLAPFNVSKIKSVNFIAKDEIEGLEFNKEKNNYILKMRQANAEFLKMYFPLKSGGKHCHLGKTNLVHYEKRFKSEYTQKTDMPEWNERPVFNIIMLFTFYAIIFGGLFLILIVEKKWLAILGTVLTMSVFLFFGIFGEVFFAKLRDWRFYEEYMALHKGLKDDDSVAYLQGLKQISHKPVTPYFQSYYYGELVKHAHLVGQDEEAQEYLASFPRDHSGMTAKVYQELLQFLATPKEEIEVKIHK</sequence>
<feature type="transmembrane region" description="Helical" evidence="1">
    <location>
        <begin position="175"/>
        <end position="198"/>
    </location>
</feature>
<dbReference type="Proteomes" id="UP001223079">
    <property type="component" value="Unassembled WGS sequence"/>
</dbReference>
<keyword evidence="1" id="KW-1133">Transmembrane helix</keyword>
<keyword evidence="1" id="KW-0472">Membrane</keyword>
<evidence type="ECO:0000313" key="3">
    <source>
        <dbReference type="Proteomes" id="UP001223079"/>
    </source>
</evidence>
<name>A0ABT9YT34_9STRE</name>